<feature type="transmembrane region" description="Helical" evidence="8">
    <location>
        <begin position="79"/>
        <end position="98"/>
    </location>
</feature>
<feature type="transmembrane region" description="Helical" evidence="8">
    <location>
        <begin position="160"/>
        <end position="182"/>
    </location>
</feature>
<reference evidence="11" key="1">
    <citation type="journal article" date="2019" name="Int. J. Syst. Evol. Microbiol.">
        <title>The Global Catalogue of Microorganisms (GCM) 10K type strain sequencing project: providing services to taxonomists for standard genome sequencing and annotation.</title>
        <authorList>
            <consortium name="The Broad Institute Genomics Platform"/>
            <consortium name="The Broad Institute Genome Sequencing Center for Infectious Disease"/>
            <person name="Wu L."/>
            <person name="Ma J."/>
        </authorList>
    </citation>
    <scope>NUCLEOTIDE SEQUENCE [LARGE SCALE GENOMIC DNA]</scope>
    <source>
        <strain evidence="11">TISTR 932</strain>
    </source>
</reference>
<feature type="transmembrane region" description="Helical" evidence="8">
    <location>
        <begin position="325"/>
        <end position="346"/>
    </location>
</feature>
<comment type="caution">
    <text evidence="10">The sequence shown here is derived from an EMBL/GenBank/DDBJ whole genome shotgun (WGS) entry which is preliminary data.</text>
</comment>
<feature type="transmembrane region" description="Helical" evidence="8">
    <location>
        <begin position="277"/>
        <end position="297"/>
    </location>
</feature>
<organism evidence="10 11">
    <name type="scientific">Enterococcus camelliae</name>
    <dbReference type="NCBI Taxonomy" id="453959"/>
    <lineage>
        <taxon>Bacteria</taxon>
        <taxon>Bacillati</taxon>
        <taxon>Bacillota</taxon>
        <taxon>Bacilli</taxon>
        <taxon>Lactobacillales</taxon>
        <taxon>Enterococcaceae</taxon>
        <taxon>Enterococcus</taxon>
    </lineage>
</organism>
<feature type="transmembrane region" description="Helical" evidence="8">
    <location>
        <begin position="194"/>
        <end position="220"/>
    </location>
</feature>
<keyword evidence="11" id="KW-1185">Reference proteome</keyword>
<keyword evidence="7 8" id="KW-0472">Membrane</keyword>
<dbReference type="EMBL" id="JBHUMO010000024">
    <property type="protein sequence ID" value="MFD2728533.1"/>
    <property type="molecule type" value="Genomic_DNA"/>
</dbReference>
<dbReference type="Proteomes" id="UP001597427">
    <property type="component" value="Unassembled WGS sequence"/>
</dbReference>
<gene>
    <name evidence="10" type="ORF">ACFSR0_03690</name>
</gene>
<evidence type="ECO:0000256" key="6">
    <source>
        <dbReference type="ARBA" id="ARBA00022989"/>
    </source>
</evidence>
<sequence>MDTEQATPLTKKAIVKDYVYKVSAGISNAVLVALGIGLLFETIGKFTGIAEITQIGTMAKLLLAPAFGAGIAYQLGTNTLVLFSSMIASTVGANAVYFTQDNVSSITITGHTASQLAGGGIFTTGQPISAVLAGLIAALVGKWLSGKTPLDMILVPFGSLFIGGISGVLLAYVTTPLLLWLSQMIANSVQISPIIGSMAVALAWSILLMTPASSAALAIALQLDPISSAAALIGCTAQFVGFTVMSYRENKIGANIAQGLITPKIQFANLTLHPQMVIPPFLSAMICAPIATVLFHFETTYELAGLGLNSLIAPLNLWATNFNGFLVFLFVGVVLSGILSYVLYYVMVKVGKARKGYLTIEMQ</sequence>
<name>A0ABW5THD6_9ENTE</name>
<feature type="domain" description="Phosphotransferase system EIIC" evidence="9">
    <location>
        <begin position="20"/>
        <end position="359"/>
    </location>
</feature>
<evidence type="ECO:0000256" key="3">
    <source>
        <dbReference type="ARBA" id="ARBA00022475"/>
    </source>
</evidence>
<evidence type="ECO:0000259" key="9">
    <source>
        <dbReference type="Pfam" id="PF13303"/>
    </source>
</evidence>
<evidence type="ECO:0000313" key="11">
    <source>
        <dbReference type="Proteomes" id="UP001597427"/>
    </source>
</evidence>
<evidence type="ECO:0000256" key="7">
    <source>
        <dbReference type="ARBA" id="ARBA00023136"/>
    </source>
</evidence>
<evidence type="ECO:0000256" key="2">
    <source>
        <dbReference type="ARBA" id="ARBA00022448"/>
    </source>
</evidence>
<keyword evidence="5 8" id="KW-0812">Transmembrane</keyword>
<evidence type="ECO:0000256" key="8">
    <source>
        <dbReference type="SAM" id="Phobius"/>
    </source>
</evidence>
<feature type="transmembrane region" description="Helical" evidence="8">
    <location>
        <begin position="119"/>
        <end position="140"/>
    </location>
</feature>
<keyword evidence="3" id="KW-1003">Cell membrane</keyword>
<evidence type="ECO:0000256" key="5">
    <source>
        <dbReference type="ARBA" id="ARBA00022692"/>
    </source>
</evidence>
<keyword evidence="2" id="KW-0813">Transport</keyword>
<dbReference type="InterPro" id="IPR003352">
    <property type="entry name" value="PTS_EIIC"/>
</dbReference>
<evidence type="ECO:0000256" key="4">
    <source>
        <dbReference type="ARBA" id="ARBA00022597"/>
    </source>
</evidence>
<keyword evidence="6 8" id="KW-1133">Transmembrane helix</keyword>
<evidence type="ECO:0000256" key="1">
    <source>
        <dbReference type="ARBA" id="ARBA00004651"/>
    </source>
</evidence>
<evidence type="ECO:0000313" key="10">
    <source>
        <dbReference type="EMBL" id="MFD2728533.1"/>
    </source>
</evidence>
<accession>A0ABW5THD6</accession>
<feature type="transmembrane region" description="Helical" evidence="8">
    <location>
        <begin position="18"/>
        <end position="40"/>
    </location>
</feature>
<protein>
    <submittedName>
        <fullName evidence="10">PTS transporter subunit IIC</fullName>
    </submittedName>
</protein>
<comment type="subcellular location">
    <subcellularLocation>
        <location evidence="1">Cell membrane</location>
        <topology evidence="1">Multi-pass membrane protein</topology>
    </subcellularLocation>
</comment>
<feature type="transmembrane region" description="Helical" evidence="8">
    <location>
        <begin position="226"/>
        <end position="247"/>
    </location>
</feature>
<dbReference type="RefSeq" id="WP_379980029.1">
    <property type="nucleotide sequence ID" value="NZ_JBHUMO010000024.1"/>
</dbReference>
<dbReference type="Pfam" id="PF13303">
    <property type="entry name" value="PTS_EIIC_2"/>
    <property type="match status" value="1"/>
</dbReference>
<keyword evidence="4" id="KW-0762">Sugar transport</keyword>
<proteinExistence type="predicted"/>